<dbReference type="SUPFAM" id="SSF101233">
    <property type="entry name" value="PWI domain"/>
    <property type="match status" value="1"/>
</dbReference>
<gene>
    <name evidence="5" type="ORF">AA0115_g3296</name>
</gene>
<feature type="region of interest" description="Disordered" evidence="3">
    <location>
        <begin position="263"/>
        <end position="287"/>
    </location>
</feature>
<feature type="domain" description="PWI" evidence="4">
    <location>
        <begin position="12"/>
        <end position="111"/>
    </location>
</feature>
<dbReference type="InterPro" id="IPR036483">
    <property type="entry name" value="PWI_dom_sf"/>
</dbReference>
<accession>A0AB37WPG4</accession>
<evidence type="ECO:0000313" key="6">
    <source>
        <dbReference type="Proteomes" id="UP000292340"/>
    </source>
</evidence>
<dbReference type="PANTHER" id="PTHR23148">
    <property type="entry name" value="SERINE/ARGININE REGULATED NUCLEAR MATRIX PROTEIN"/>
    <property type="match status" value="1"/>
</dbReference>
<dbReference type="AlphaFoldDB" id="A0AB37WPG4"/>
<keyword evidence="2" id="KW-0175">Coiled coil</keyword>
<sequence length="301" mass="33599">MASSVDQKRLKATKFPPEFDKKVDIEKVNIDLMKKWIANRITTILGDEDDIVVETCYNLIEQNQFPKIKEIQIQLTGFLNKDTAPFCKELWDLMLSAQDSPMGVPRELLEAKKAELQQEQLSKAAADARRAEEQAQNAMIDSFRQRDGDLHHLLASVMFTYLEGDVVVDVEDVAIDPATAVAHLRAVVLHLHHLVVHVAHYRQNPLNLHRPGVERGVLRQLTAQDLHLAVFAVALLRAASLHLQDEGGIGLRARAGGDTSILRAPVPRHSEPNRAHQRPGCDHDHEPLRAAGVVLSRAPCL</sequence>
<feature type="compositionally biased region" description="Basic and acidic residues" evidence="3">
    <location>
        <begin position="268"/>
        <end position="287"/>
    </location>
</feature>
<dbReference type="Gene3D" id="1.20.1390.10">
    <property type="entry name" value="PWI domain"/>
    <property type="match status" value="1"/>
</dbReference>
<reference evidence="5" key="1">
    <citation type="submission" date="2017-10" db="EMBL/GenBank/DDBJ databases">
        <authorList>
            <person name="Armitage A.D."/>
            <person name="Barbara D.J."/>
            <person name="Woodhall J.W."/>
            <person name="Sreenivasaprasad S."/>
            <person name="Lane C.R."/>
            <person name="Clarkson J.P."/>
            <person name="Harrison R.J."/>
        </authorList>
    </citation>
    <scope>NUCLEOTIDE SEQUENCE</scope>
    <source>
        <strain evidence="5">FERA 1164</strain>
    </source>
</reference>
<feature type="coiled-coil region" evidence="2">
    <location>
        <begin position="109"/>
        <end position="141"/>
    </location>
</feature>
<dbReference type="GO" id="GO:0003723">
    <property type="term" value="F:RNA binding"/>
    <property type="evidence" value="ECO:0007669"/>
    <property type="project" value="TreeGrafter"/>
</dbReference>
<dbReference type="Proteomes" id="UP000292340">
    <property type="component" value="Unassembled WGS sequence"/>
</dbReference>
<keyword evidence="1" id="KW-0507">mRNA processing</keyword>
<reference evidence="5" key="2">
    <citation type="journal article" date="2019" name="bioRxiv">
        <title>Genomics, evolutionary history and diagnostics of the Alternaria alternata species group including apple and Asian pear pathotypes.</title>
        <authorList>
            <person name="Armitage A.D."/>
            <person name="Cockerton H.M."/>
            <person name="Sreenivasaprasad S."/>
            <person name="Woodhall J.W."/>
            <person name="Lane C.R."/>
            <person name="Harrison R.J."/>
            <person name="Clarkson J.P."/>
        </authorList>
    </citation>
    <scope>NUCLEOTIDE SEQUENCE</scope>
    <source>
        <strain evidence="5">FERA 1164</strain>
    </source>
</reference>
<comment type="caution">
    <text evidence="5">The sequence shown here is derived from an EMBL/GenBank/DDBJ whole genome shotgun (WGS) entry which is preliminary data.</text>
</comment>
<dbReference type="GO" id="GO:0006397">
    <property type="term" value="P:mRNA processing"/>
    <property type="evidence" value="ECO:0007669"/>
    <property type="project" value="UniProtKB-KW"/>
</dbReference>
<name>A0AB37WPG4_9PLEO</name>
<dbReference type="SMART" id="SM00311">
    <property type="entry name" value="PWI"/>
    <property type="match status" value="1"/>
</dbReference>
<dbReference type="Pfam" id="PF01480">
    <property type="entry name" value="PWI"/>
    <property type="match status" value="1"/>
</dbReference>
<dbReference type="PROSITE" id="PS51025">
    <property type="entry name" value="PWI"/>
    <property type="match status" value="1"/>
</dbReference>
<evidence type="ECO:0000313" key="5">
    <source>
        <dbReference type="EMBL" id="RYN33385.1"/>
    </source>
</evidence>
<evidence type="ECO:0000256" key="3">
    <source>
        <dbReference type="SAM" id="MobiDB-lite"/>
    </source>
</evidence>
<evidence type="ECO:0000256" key="1">
    <source>
        <dbReference type="ARBA" id="ARBA00022664"/>
    </source>
</evidence>
<dbReference type="InterPro" id="IPR002483">
    <property type="entry name" value="PWI_dom"/>
</dbReference>
<dbReference type="EMBL" id="PDXB01000006">
    <property type="protein sequence ID" value="RYN33385.1"/>
    <property type="molecule type" value="Genomic_DNA"/>
</dbReference>
<evidence type="ECO:0000256" key="2">
    <source>
        <dbReference type="SAM" id="Coils"/>
    </source>
</evidence>
<dbReference type="PANTHER" id="PTHR23148:SF0">
    <property type="entry name" value="SERINE_ARGININE REPETITIVE MATRIX PROTEIN 1"/>
    <property type="match status" value="1"/>
</dbReference>
<protein>
    <recommendedName>
        <fullName evidence="4">PWI domain-containing protein</fullName>
    </recommendedName>
</protein>
<evidence type="ECO:0000259" key="4">
    <source>
        <dbReference type="PROSITE" id="PS51025"/>
    </source>
</evidence>
<dbReference type="GO" id="GO:0048024">
    <property type="term" value="P:regulation of mRNA splicing, via spliceosome"/>
    <property type="evidence" value="ECO:0007669"/>
    <property type="project" value="TreeGrafter"/>
</dbReference>
<dbReference type="InterPro" id="IPR052225">
    <property type="entry name" value="Ser/Arg_repetitive_matrix"/>
</dbReference>
<proteinExistence type="predicted"/>
<organism evidence="5 6">
    <name type="scientific">Alternaria tenuissima</name>
    <dbReference type="NCBI Taxonomy" id="119927"/>
    <lineage>
        <taxon>Eukaryota</taxon>
        <taxon>Fungi</taxon>
        <taxon>Dikarya</taxon>
        <taxon>Ascomycota</taxon>
        <taxon>Pezizomycotina</taxon>
        <taxon>Dothideomycetes</taxon>
        <taxon>Pleosporomycetidae</taxon>
        <taxon>Pleosporales</taxon>
        <taxon>Pleosporineae</taxon>
        <taxon>Pleosporaceae</taxon>
        <taxon>Alternaria</taxon>
        <taxon>Alternaria sect. Alternaria</taxon>
        <taxon>Alternaria alternata complex</taxon>
    </lineage>
</organism>
<dbReference type="GO" id="GO:0005681">
    <property type="term" value="C:spliceosomal complex"/>
    <property type="evidence" value="ECO:0007669"/>
    <property type="project" value="TreeGrafter"/>
</dbReference>